<dbReference type="STRING" id="452471.Aasi_0692"/>
<dbReference type="InterPro" id="IPR032820">
    <property type="entry name" value="ATPase_put"/>
</dbReference>
<evidence type="ECO:0000313" key="2">
    <source>
        <dbReference type="EMBL" id="ACE06082.1"/>
    </source>
</evidence>
<accession>B3ES80</accession>
<dbReference type="KEGG" id="aas:Aasi_0692"/>
<keyword evidence="3" id="KW-1185">Reference proteome</keyword>
<name>B3ES80_AMOA5</name>
<keyword evidence="1" id="KW-0812">Transmembrane</keyword>
<keyword evidence="1" id="KW-1133">Transmembrane helix</keyword>
<evidence type="ECO:0000256" key="1">
    <source>
        <dbReference type="SAM" id="Phobius"/>
    </source>
</evidence>
<evidence type="ECO:0008006" key="4">
    <source>
        <dbReference type="Google" id="ProtNLM"/>
    </source>
</evidence>
<organism evidence="2 3">
    <name type="scientific">Amoebophilus asiaticus (strain 5a2)</name>
    <dbReference type="NCBI Taxonomy" id="452471"/>
    <lineage>
        <taxon>Bacteria</taxon>
        <taxon>Pseudomonadati</taxon>
        <taxon>Bacteroidota</taxon>
        <taxon>Cytophagia</taxon>
        <taxon>Cytophagales</taxon>
        <taxon>Amoebophilaceae</taxon>
        <taxon>Candidatus Amoebophilus</taxon>
    </lineage>
</organism>
<dbReference type="Proteomes" id="UP000001227">
    <property type="component" value="Chromosome"/>
</dbReference>
<dbReference type="EMBL" id="CP001102">
    <property type="protein sequence ID" value="ACE06082.1"/>
    <property type="molecule type" value="Genomic_DNA"/>
</dbReference>
<dbReference type="HOGENOM" id="CLU_2520311_0_0_10"/>
<keyword evidence="1" id="KW-0472">Membrane</keyword>
<reference evidence="2 3" key="1">
    <citation type="journal article" date="2010" name="J. Bacteriol.">
        <title>The genome of the amoeba symbiont 'Candidatus Amoebophilus asiaticus' reveals common mechanisms for host cell interaction among amoeba-associated bacteria.</title>
        <authorList>
            <person name="Schmitz-Esser S."/>
            <person name="Tischler P."/>
            <person name="Arnold R."/>
            <person name="Montanaro J."/>
            <person name="Wagner M."/>
            <person name="Rattei T."/>
            <person name="Horn M."/>
        </authorList>
    </citation>
    <scope>NUCLEOTIDE SEQUENCE [LARGE SCALE GENOMIC DNA]</scope>
    <source>
        <strain evidence="2 3">5a2</strain>
    </source>
</reference>
<dbReference type="RefSeq" id="WP_012472849.1">
    <property type="nucleotide sequence ID" value="NC_010830.1"/>
</dbReference>
<feature type="transmembrane region" description="Helical" evidence="1">
    <location>
        <begin position="45"/>
        <end position="65"/>
    </location>
</feature>
<feature type="transmembrane region" description="Helical" evidence="1">
    <location>
        <begin position="12"/>
        <end position="33"/>
    </location>
</feature>
<proteinExistence type="predicted"/>
<dbReference type="Pfam" id="PF09527">
    <property type="entry name" value="ATPase_gene1"/>
    <property type="match status" value="1"/>
</dbReference>
<gene>
    <name evidence="2" type="ordered locus">Aasi_0692</name>
</gene>
<evidence type="ECO:0000313" key="3">
    <source>
        <dbReference type="Proteomes" id="UP000001227"/>
    </source>
</evidence>
<protein>
    <recommendedName>
        <fullName evidence="4">F0F1-ATPase subunit</fullName>
    </recommendedName>
</protein>
<sequence length="84" mass="9738">MLPKNHNKLLHNYLQYASLGIQMVVVMGVSTWIGLRLDKYLELSFPIFLCLFSVGSTVLTMYITIKKLLCHISKHKEKVEQENK</sequence>
<dbReference type="OrthoDB" id="9798708at2"/>
<dbReference type="AlphaFoldDB" id="B3ES80"/>